<proteinExistence type="predicted"/>
<dbReference type="Gene3D" id="3.40.630.30">
    <property type="match status" value="1"/>
</dbReference>
<gene>
    <name evidence="2" type="ORF">HME9304_00437</name>
</gene>
<dbReference type="AlphaFoldDB" id="A0A2Z4LNX8"/>
<accession>A0A2Z4LNX8</accession>
<dbReference type="CDD" id="cd04301">
    <property type="entry name" value="NAT_SF"/>
    <property type="match status" value="1"/>
</dbReference>
<evidence type="ECO:0000313" key="2">
    <source>
        <dbReference type="EMBL" id="AWX43449.1"/>
    </source>
</evidence>
<evidence type="ECO:0000259" key="1">
    <source>
        <dbReference type="PROSITE" id="PS51186"/>
    </source>
</evidence>
<dbReference type="Proteomes" id="UP000248536">
    <property type="component" value="Chromosome"/>
</dbReference>
<protein>
    <recommendedName>
        <fullName evidence="1">N-acetyltransferase domain-containing protein</fullName>
    </recommendedName>
</protein>
<dbReference type="PROSITE" id="PS51186">
    <property type="entry name" value="GNAT"/>
    <property type="match status" value="1"/>
</dbReference>
<organism evidence="2 3">
    <name type="scientific">Flagellimonas maritima</name>
    <dbReference type="NCBI Taxonomy" id="1383885"/>
    <lineage>
        <taxon>Bacteria</taxon>
        <taxon>Pseudomonadati</taxon>
        <taxon>Bacteroidota</taxon>
        <taxon>Flavobacteriia</taxon>
        <taxon>Flavobacteriales</taxon>
        <taxon>Flavobacteriaceae</taxon>
        <taxon>Flagellimonas</taxon>
    </lineage>
</organism>
<evidence type="ECO:0000313" key="3">
    <source>
        <dbReference type="Proteomes" id="UP000248536"/>
    </source>
</evidence>
<dbReference type="OrthoDB" id="9800604at2"/>
<keyword evidence="3" id="KW-1185">Reference proteome</keyword>
<name>A0A2Z4LNX8_9FLAO</name>
<dbReference type="GO" id="GO:0016747">
    <property type="term" value="F:acyltransferase activity, transferring groups other than amino-acyl groups"/>
    <property type="evidence" value="ECO:0007669"/>
    <property type="project" value="InterPro"/>
</dbReference>
<dbReference type="SUPFAM" id="SSF55729">
    <property type="entry name" value="Acyl-CoA N-acyltransferases (Nat)"/>
    <property type="match status" value="1"/>
</dbReference>
<dbReference type="KEGG" id="spon:HME9304_00437"/>
<feature type="domain" description="N-acetyltransferase" evidence="1">
    <location>
        <begin position="19"/>
        <end position="173"/>
    </location>
</feature>
<dbReference type="InterPro" id="IPR000182">
    <property type="entry name" value="GNAT_dom"/>
</dbReference>
<dbReference type="RefSeq" id="WP_112377022.1">
    <property type="nucleotide sequence ID" value="NZ_CP030104.1"/>
</dbReference>
<dbReference type="Pfam" id="PF13508">
    <property type="entry name" value="Acetyltransf_7"/>
    <property type="match status" value="1"/>
</dbReference>
<sequence>MNIVLELVSSTTINEYISVGTTSYNEHYLHLWIHGDSSPYIETSFTSLIVKNELDDENVVNFLVKLGGTSVGIVKLIRDCPLDEFSKDEALLIQKIYLLKIHSGKGIGQNVLQKIEEYAKTMGKLIVWLDTMQKGKPLDFYIKNGFQIKKKSELELLGVKMSEKAMWILTKQL</sequence>
<dbReference type="InterPro" id="IPR016181">
    <property type="entry name" value="Acyl_CoA_acyltransferase"/>
</dbReference>
<reference evidence="2 3" key="1">
    <citation type="submission" date="2018-06" db="EMBL/GenBank/DDBJ databases">
        <title>Spongiibacterium sp. HME9304 Genome sequencing and assembly.</title>
        <authorList>
            <person name="Kang H."/>
            <person name="Kim H."/>
            <person name="Joh K."/>
        </authorList>
    </citation>
    <scope>NUCLEOTIDE SEQUENCE [LARGE SCALE GENOMIC DNA]</scope>
    <source>
        <strain evidence="2 3">HME9304</strain>
    </source>
</reference>
<dbReference type="EMBL" id="CP030104">
    <property type="protein sequence ID" value="AWX43449.1"/>
    <property type="molecule type" value="Genomic_DNA"/>
</dbReference>